<name>A0A6P6BM16_PTEVA</name>
<dbReference type="PANTHER" id="PTHR45808">
    <property type="entry name" value="RHO GTPASE-ACTIVATING PROTEIN 68F"/>
    <property type="match status" value="1"/>
</dbReference>
<reference evidence="5" key="1">
    <citation type="submission" date="2025-08" db="UniProtKB">
        <authorList>
            <consortium name="RefSeq"/>
        </authorList>
    </citation>
    <scope>IDENTIFICATION</scope>
    <source>
        <tissue evidence="5">Kidney</tissue>
    </source>
</reference>
<feature type="compositionally biased region" description="Basic and acidic residues" evidence="1">
    <location>
        <begin position="68"/>
        <end position="80"/>
    </location>
</feature>
<feature type="domain" description="CRAL-TRIO" evidence="2">
    <location>
        <begin position="170"/>
        <end position="317"/>
    </location>
</feature>
<sequence>MDHRKVPAPGVGAVPKADSRTQGASGAKCEGRLSSHTPTPSPPTRRSHLSRPRPGPRGDLAGPRSGRGSREIRSDGRSGAERGAGPARELRPGRGQGVGRTRAWIPKRWHRDSVPGPPAHQQSMSRLDLEELAEIELQRDEEGAATLDAVRRPSAVPTAGQDPALSMNHPFYDMARHGILQVAGKDHLGRRVITYSCCRMPPSHELNHRRLLEYLKYTLDQHVANDYIIVYFHCGLSSQNKPSLRWLQDAYQEFDRKYKKNLKALYVVHPTSFIKALWNVFKPLISHKFGKKVTYFNHLSELREHLKCDQLVIPPEVLRRDKHGLGDPYLSSRPRVKESVVGRIMNPKDIHILFLEPVRPTQDHLPILRSATLNLTSTCKVPSLRHLDECLTGYLGEGLRSEGLFRRSASVQTVSEIQRLYNQGKPVNFDDYGDIHVPATILKTFLRELPQPLLTFEAYEQVLGITSVESSLRVAYCRQILQGLPEHHRAVLGYLVGFLHEVSRESIFNRMNSSSLACVFGLNLIWPSQGAASLSSLVPLNLFTELLIEHHGKVFSAQDACGELGAGLAGPGEQGGPSAGGLAVPTVPPSPSPGRETPRELEMSR</sequence>
<dbReference type="SUPFAM" id="SSF48350">
    <property type="entry name" value="GTPase activation domain, GAP"/>
    <property type="match status" value="1"/>
</dbReference>
<dbReference type="SUPFAM" id="SSF52087">
    <property type="entry name" value="CRAL/TRIO domain"/>
    <property type="match status" value="1"/>
</dbReference>
<accession>A0A6P6BM16</accession>
<keyword evidence="4" id="KW-1185">Reference proteome</keyword>
<feature type="domain" description="Rho-GAP" evidence="3">
    <location>
        <begin position="373"/>
        <end position="555"/>
    </location>
</feature>
<dbReference type="KEGG" id="pvp:105302048"/>
<dbReference type="InterPro" id="IPR036865">
    <property type="entry name" value="CRAL-TRIO_dom_sf"/>
</dbReference>
<dbReference type="InterPro" id="IPR001251">
    <property type="entry name" value="CRAL-TRIO_dom"/>
</dbReference>
<feature type="region of interest" description="Disordered" evidence="1">
    <location>
        <begin position="1"/>
        <end position="126"/>
    </location>
</feature>
<evidence type="ECO:0000256" key="1">
    <source>
        <dbReference type="SAM" id="MobiDB-lite"/>
    </source>
</evidence>
<dbReference type="PROSITE" id="PS50191">
    <property type="entry name" value="CRAL_TRIO"/>
    <property type="match status" value="1"/>
</dbReference>
<gene>
    <name evidence="5" type="primary">ARHGAP8</name>
</gene>
<dbReference type="Pfam" id="PF13716">
    <property type="entry name" value="CRAL_TRIO_2"/>
    <property type="match status" value="1"/>
</dbReference>
<evidence type="ECO:0000313" key="5">
    <source>
        <dbReference type="RefSeq" id="XP_023376111.1"/>
    </source>
</evidence>
<evidence type="ECO:0000259" key="3">
    <source>
        <dbReference type="PROSITE" id="PS50238"/>
    </source>
</evidence>
<protein>
    <submittedName>
        <fullName evidence="5">Rho GTPase-activating protein 8</fullName>
    </submittedName>
</protein>
<dbReference type="Pfam" id="PF00620">
    <property type="entry name" value="RhoGAP"/>
    <property type="match status" value="1"/>
</dbReference>
<dbReference type="SMART" id="SM00516">
    <property type="entry name" value="SEC14"/>
    <property type="match status" value="1"/>
</dbReference>
<proteinExistence type="predicted"/>
<dbReference type="InterPro" id="IPR000198">
    <property type="entry name" value="RhoGAP_dom"/>
</dbReference>
<evidence type="ECO:0000259" key="2">
    <source>
        <dbReference type="PROSITE" id="PS50191"/>
    </source>
</evidence>
<dbReference type="GeneID" id="105302048"/>
<dbReference type="GO" id="GO:0005096">
    <property type="term" value="F:GTPase activator activity"/>
    <property type="evidence" value="ECO:0007669"/>
    <property type="project" value="TreeGrafter"/>
</dbReference>
<dbReference type="AlphaFoldDB" id="A0A6P6BM16"/>
<evidence type="ECO:0000313" key="4">
    <source>
        <dbReference type="Proteomes" id="UP000515202"/>
    </source>
</evidence>
<feature type="compositionally biased region" description="Basic and acidic residues" evidence="1">
    <location>
        <begin position="596"/>
        <end position="605"/>
    </location>
</feature>
<dbReference type="GO" id="GO:0007264">
    <property type="term" value="P:small GTPase-mediated signal transduction"/>
    <property type="evidence" value="ECO:0007669"/>
    <property type="project" value="TreeGrafter"/>
</dbReference>
<dbReference type="CDD" id="cd00170">
    <property type="entry name" value="SEC14"/>
    <property type="match status" value="1"/>
</dbReference>
<organism evidence="4 5">
    <name type="scientific">Pteropus vampyrus</name>
    <name type="common">Large flying fox</name>
    <dbReference type="NCBI Taxonomy" id="132908"/>
    <lineage>
        <taxon>Eukaryota</taxon>
        <taxon>Metazoa</taxon>
        <taxon>Chordata</taxon>
        <taxon>Craniata</taxon>
        <taxon>Vertebrata</taxon>
        <taxon>Euteleostomi</taxon>
        <taxon>Mammalia</taxon>
        <taxon>Eutheria</taxon>
        <taxon>Laurasiatheria</taxon>
        <taxon>Chiroptera</taxon>
        <taxon>Yinpterochiroptera</taxon>
        <taxon>Pteropodoidea</taxon>
        <taxon>Pteropodidae</taxon>
        <taxon>Pteropodinae</taxon>
        <taxon>Pteropus</taxon>
    </lineage>
</organism>
<dbReference type="PROSITE" id="PS50238">
    <property type="entry name" value="RHOGAP"/>
    <property type="match status" value="1"/>
</dbReference>
<dbReference type="SMART" id="SM00324">
    <property type="entry name" value="RhoGAP"/>
    <property type="match status" value="1"/>
</dbReference>
<dbReference type="Gene3D" id="3.40.525.10">
    <property type="entry name" value="CRAL-TRIO lipid binding domain"/>
    <property type="match status" value="1"/>
</dbReference>
<dbReference type="GO" id="GO:0005737">
    <property type="term" value="C:cytoplasm"/>
    <property type="evidence" value="ECO:0007669"/>
    <property type="project" value="TreeGrafter"/>
</dbReference>
<dbReference type="FunFam" id="3.40.525.10:FF:000007">
    <property type="entry name" value="rho GTPase-activating protein 1"/>
    <property type="match status" value="1"/>
</dbReference>
<feature type="compositionally biased region" description="Gly residues" evidence="1">
    <location>
        <begin position="566"/>
        <end position="579"/>
    </location>
</feature>
<dbReference type="OrthoDB" id="19923at2759"/>
<dbReference type="Proteomes" id="UP000515202">
    <property type="component" value="Unplaced"/>
</dbReference>
<dbReference type="InterPro" id="IPR008936">
    <property type="entry name" value="Rho_GTPase_activation_prot"/>
</dbReference>
<dbReference type="GO" id="GO:2001136">
    <property type="term" value="P:negative regulation of endocytic recycling"/>
    <property type="evidence" value="ECO:0007669"/>
    <property type="project" value="TreeGrafter"/>
</dbReference>
<dbReference type="CTD" id="23779"/>
<feature type="region of interest" description="Disordered" evidence="1">
    <location>
        <begin position="566"/>
        <end position="605"/>
    </location>
</feature>
<dbReference type="PANTHER" id="PTHR45808:SF4">
    <property type="entry name" value="RHO GTPASE-ACTIVATING PROTEIN 8"/>
    <property type="match status" value="1"/>
</dbReference>
<dbReference type="RefSeq" id="XP_023376111.1">
    <property type="nucleotide sequence ID" value="XM_023520343.1"/>
</dbReference>
<dbReference type="Gene3D" id="1.10.555.10">
    <property type="entry name" value="Rho GTPase activation protein"/>
    <property type="match status" value="1"/>
</dbReference>